<dbReference type="InterPro" id="IPR020568">
    <property type="entry name" value="Ribosomal_Su5_D2-typ_SF"/>
</dbReference>
<dbReference type="HAMAP" id="MF_00227">
    <property type="entry name" value="RNase_P"/>
    <property type="match status" value="1"/>
</dbReference>
<dbReference type="PANTHER" id="PTHR33992">
    <property type="entry name" value="RIBONUCLEASE P PROTEIN COMPONENT"/>
    <property type="match status" value="1"/>
</dbReference>
<dbReference type="Gene3D" id="3.30.230.10">
    <property type="match status" value="1"/>
</dbReference>
<evidence type="ECO:0000313" key="10">
    <source>
        <dbReference type="EMBL" id="TVT36101.1"/>
    </source>
</evidence>
<keyword evidence="5 7" id="KW-0378">Hydrolase</keyword>
<evidence type="ECO:0000313" key="11">
    <source>
        <dbReference type="Proteomes" id="UP000319142"/>
    </source>
</evidence>
<dbReference type="GO" id="GO:0042781">
    <property type="term" value="F:3'-tRNA processing endoribonuclease activity"/>
    <property type="evidence" value="ECO:0007669"/>
    <property type="project" value="TreeGrafter"/>
</dbReference>
<feature type="region of interest" description="Disordered" evidence="9">
    <location>
        <begin position="121"/>
        <end position="140"/>
    </location>
</feature>
<evidence type="ECO:0000256" key="6">
    <source>
        <dbReference type="ARBA" id="ARBA00022884"/>
    </source>
</evidence>
<comment type="caution">
    <text evidence="10">The sequence shown here is derived from an EMBL/GenBank/DDBJ whole genome shotgun (WGS) entry which is preliminary data.</text>
</comment>
<reference evidence="10 11" key="1">
    <citation type="submission" date="2019-07" db="EMBL/GenBank/DDBJ databases">
        <title>The pathways for chlorine oxyanion respiration interact through the shared metabolite chlorate.</title>
        <authorList>
            <person name="Barnum T.P."/>
            <person name="Cheng Y."/>
            <person name="Hill K.A."/>
            <person name="Lucas L.N."/>
            <person name="Carlson H.K."/>
            <person name="Coates J.D."/>
        </authorList>
    </citation>
    <scope>NUCLEOTIDE SEQUENCE [LARGE SCALE GENOMIC DNA]</scope>
    <source>
        <strain evidence="10">UCB</strain>
    </source>
</reference>
<keyword evidence="4 7" id="KW-0255">Endonuclease</keyword>
<dbReference type="InterPro" id="IPR000100">
    <property type="entry name" value="RNase_P"/>
</dbReference>
<comment type="subunit">
    <text evidence="7">Consists of a catalytic RNA component (M1 or rnpB) and a protein subunit.</text>
</comment>
<protein>
    <recommendedName>
        <fullName evidence="7 8">Ribonuclease P protein component</fullName>
        <shortName evidence="7">RNase P protein</shortName>
        <shortName evidence="7">RNaseP protein</shortName>
        <ecNumber evidence="7 8">3.1.26.5</ecNumber>
    </recommendedName>
    <alternativeName>
        <fullName evidence="7">Protein C5</fullName>
    </alternativeName>
</protein>
<dbReference type="InterPro" id="IPR020539">
    <property type="entry name" value="RNase_P_CS"/>
</dbReference>
<evidence type="ECO:0000256" key="7">
    <source>
        <dbReference type="HAMAP-Rule" id="MF_00227"/>
    </source>
</evidence>
<dbReference type="SUPFAM" id="SSF54211">
    <property type="entry name" value="Ribosomal protein S5 domain 2-like"/>
    <property type="match status" value="1"/>
</dbReference>
<gene>
    <name evidence="7 10" type="primary">rnpA</name>
    <name evidence="10" type="ORF">FHK81_00025</name>
</gene>
<comment type="function">
    <text evidence="1 7">RNaseP catalyzes the removal of the 5'-leader sequence from pre-tRNA to produce the mature 5'-terminus. It can also cleave other RNA substrates such as 4.5S RNA. The protein component plays an auxiliary but essential role in vivo by binding to the 5'-leader sequence and broadening the substrate specificity of the ribozyme.</text>
</comment>
<dbReference type="GO" id="GO:0030677">
    <property type="term" value="C:ribonuclease P complex"/>
    <property type="evidence" value="ECO:0007669"/>
    <property type="project" value="TreeGrafter"/>
</dbReference>
<dbReference type="RefSeq" id="WP_232901983.1">
    <property type="nucleotide sequence ID" value="NZ_VMRX01000001.1"/>
</dbReference>
<comment type="similarity">
    <text evidence="7">Belongs to the RnpA family.</text>
</comment>
<keyword evidence="6 7" id="KW-0694">RNA-binding</keyword>
<evidence type="ECO:0000256" key="4">
    <source>
        <dbReference type="ARBA" id="ARBA00022759"/>
    </source>
</evidence>
<evidence type="ECO:0000256" key="2">
    <source>
        <dbReference type="ARBA" id="ARBA00022694"/>
    </source>
</evidence>
<dbReference type="Proteomes" id="UP000319142">
    <property type="component" value="Unassembled WGS sequence"/>
</dbReference>
<dbReference type="GO" id="GO:0004526">
    <property type="term" value="F:ribonuclease P activity"/>
    <property type="evidence" value="ECO:0007669"/>
    <property type="project" value="UniProtKB-UniRule"/>
</dbReference>
<evidence type="ECO:0000256" key="1">
    <source>
        <dbReference type="ARBA" id="ARBA00002663"/>
    </source>
</evidence>
<dbReference type="EMBL" id="VMRX01000001">
    <property type="protein sequence ID" value="TVT36101.1"/>
    <property type="molecule type" value="Genomic_DNA"/>
</dbReference>
<dbReference type="EC" id="3.1.26.5" evidence="7 8"/>
<comment type="catalytic activity">
    <reaction evidence="7">
        <text>Endonucleolytic cleavage of RNA, removing 5'-extranucleotides from tRNA precursor.</text>
        <dbReference type="EC" id="3.1.26.5"/>
    </reaction>
</comment>
<organism evidence="10 11">
    <name type="scientific">Marinobacter vinifirmus</name>
    <dbReference type="NCBI Taxonomy" id="355591"/>
    <lineage>
        <taxon>Bacteria</taxon>
        <taxon>Pseudomonadati</taxon>
        <taxon>Pseudomonadota</taxon>
        <taxon>Gammaproteobacteria</taxon>
        <taxon>Pseudomonadales</taxon>
        <taxon>Marinobacteraceae</taxon>
        <taxon>Marinobacter</taxon>
    </lineage>
</organism>
<evidence type="ECO:0000256" key="5">
    <source>
        <dbReference type="ARBA" id="ARBA00022801"/>
    </source>
</evidence>
<accession>A0A558BHW1</accession>
<dbReference type="PROSITE" id="PS00648">
    <property type="entry name" value="RIBONUCLEASE_P"/>
    <property type="match status" value="1"/>
</dbReference>
<dbReference type="NCBIfam" id="TIGR00188">
    <property type="entry name" value="rnpA"/>
    <property type="match status" value="1"/>
</dbReference>
<dbReference type="Pfam" id="PF00825">
    <property type="entry name" value="Ribonuclease_P"/>
    <property type="match status" value="1"/>
</dbReference>
<keyword evidence="3 7" id="KW-0540">Nuclease</keyword>
<keyword evidence="2 7" id="KW-0819">tRNA processing</keyword>
<dbReference type="AlphaFoldDB" id="A0A558BHW1"/>
<dbReference type="GO" id="GO:0000049">
    <property type="term" value="F:tRNA binding"/>
    <property type="evidence" value="ECO:0007669"/>
    <property type="project" value="UniProtKB-UniRule"/>
</dbReference>
<feature type="compositionally biased region" description="Polar residues" evidence="9">
    <location>
        <begin position="129"/>
        <end position="140"/>
    </location>
</feature>
<sequence length="140" mass="15999">MKALTFPKSHRLLKPSDYSKVFDGVQLKVPHRNFLILAAPNNLGHARVGLIFSKKNLKLAVQRNRIKRQVRETFRNQQDLPALDIIVLGRQGLAQLENPAVHSALDDIWRRVKKQFNKQLEKTYRKSTSEGSDATSRGTD</sequence>
<evidence type="ECO:0000256" key="9">
    <source>
        <dbReference type="SAM" id="MobiDB-lite"/>
    </source>
</evidence>
<dbReference type="GO" id="GO:0001682">
    <property type="term" value="P:tRNA 5'-leader removal"/>
    <property type="evidence" value="ECO:0007669"/>
    <property type="project" value="UniProtKB-UniRule"/>
</dbReference>
<proteinExistence type="inferred from homology"/>
<dbReference type="PANTHER" id="PTHR33992:SF1">
    <property type="entry name" value="RIBONUCLEASE P PROTEIN COMPONENT"/>
    <property type="match status" value="1"/>
</dbReference>
<evidence type="ECO:0000256" key="8">
    <source>
        <dbReference type="NCBIfam" id="TIGR00188"/>
    </source>
</evidence>
<name>A0A558BHW1_9GAMM</name>
<dbReference type="InterPro" id="IPR014721">
    <property type="entry name" value="Ribsml_uS5_D2-typ_fold_subgr"/>
</dbReference>
<evidence type="ECO:0000256" key="3">
    <source>
        <dbReference type="ARBA" id="ARBA00022722"/>
    </source>
</evidence>